<reference evidence="1 2" key="1">
    <citation type="journal article" date="2018" name="Sci. Rep.">
        <title>Genomic signatures of local adaptation to the degree of environmental predictability in rotifers.</title>
        <authorList>
            <person name="Franch-Gras L."/>
            <person name="Hahn C."/>
            <person name="Garcia-Roger E.M."/>
            <person name="Carmona M.J."/>
            <person name="Serra M."/>
            <person name="Gomez A."/>
        </authorList>
    </citation>
    <scope>NUCLEOTIDE SEQUENCE [LARGE SCALE GENOMIC DNA]</scope>
    <source>
        <strain evidence="1">HYR1</strain>
    </source>
</reference>
<comment type="caution">
    <text evidence="1">The sequence shown here is derived from an EMBL/GenBank/DDBJ whole genome shotgun (WGS) entry which is preliminary data.</text>
</comment>
<evidence type="ECO:0000313" key="1">
    <source>
        <dbReference type="EMBL" id="RNA28040.1"/>
    </source>
</evidence>
<evidence type="ECO:0000313" key="2">
    <source>
        <dbReference type="Proteomes" id="UP000276133"/>
    </source>
</evidence>
<dbReference type="EMBL" id="REGN01002444">
    <property type="protein sequence ID" value="RNA28040.1"/>
    <property type="molecule type" value="Genomic_DNA"/>
</dbReference>
<proteinExistence type="predicted"/>
<protein>
    <submittedName>
        <fullName evidence="1">Uncharacterized protein</fullName>
    </submittedName>
</protein>
<accession>A0A3M7RX66</accession>
<keyword evidence="2" id="KW-1185">Reference proteome</keyword>
<dbReference type="Proteomes" id="UP000276133">
    <property type="component" value="Unassembled WGS sequence"/>
</dbReference>
<sequence>MEGSSVKFDQYDLIDLNRIFGSSCDSMYFLCIVFTVNSREQPRGKLVNLILYVEFKLFPPLASIAQSTYQSSGYSEELFDMITLFFPFFLMFGVGKNNLIELKQASKPPHGQYLFTSPFHFRFLPKEIPTPLVNSSKKRISGFLL</sequence>
<gene>
    <name evidence="1" type="ORF">BpHYR1_002125</name>
</gene>
<organism evidence="1 2">
    <name type="scientific">Brachionus plicatilis</name>
    <name type="common">Marine rotifer</name>
    <name type="synonym">Brachionus muelleri</name>
    <dbReference type="NCBI Taxonomy" id="10195"/>
    <lineage>
        <taxon>Eukaryota</taxon>
        <taxon>Metazoa</taxon>
        <taxon>Spiralia</taxon>
        <taxon>Gnathifera</taxon>
        <taxon>Rotifera</taxon>
        <taxon>Eurotatoria</taxon>
        <taxon>Monogononta</taxon>
        <taxon>Pseudotrocha</taxon>
        <taxon>Ploima</taxon>
        <taxon>Brachionidae</taxon>
        <taxon>Brachionus</taxon>
    </lineage>
</organism>
<name>A0A3M7RX66_BRAPC</name>
<dbReference type="AlphaFoldDB" id="A0A3M7RX66"/>